<dbReference type="Proteomes" id="UP000634476">
    <property type="component" value="Unassembled WGS sequence"/>
</dbReference>
<dbReference type="EMBL" id="BOOK01000016">
    <property type="protein sequence ID" value="GII00349.1"/>
    <property type="molecule type" value="Genomic_DNA"/>
</dbReference>
<comment type="caution">
    <text evidence="3">The sequence shown here is derived from an EMBL/GenBank/DDBJ whole genome shotgun (WGS) entry which is preliminary data.</text>
</comment>
<feature type="signal peptide" evidence="2">
    <location>
        <begin position="1"/>
        <end position="22"/>
    </location>
</feature>
<evidence type="ECO:0000313" key="3">
    <source>
        <dbReference type="EMBL" id="GII00349.1"/>
    </source>
</evidence>
<dbReference type="AlphaFoldDB" id="A0A8J3T3F5"/>
<feature type="transmembrane region" description="Helical" evidence="1">
    <location>
        <begin position="40"/>
        <end position="63"/>
    </location>
</feature>
<proteinExistence type="predicted"/>
<keyword evidence="1" id="KW-0812">Transmembrane</keyword>
<keyword evidence="1" id="KW-0472">Membrane</keyword>
<name>A0A8J3T3F5_9ACTN</name>
<feature type="chain" id="PRO_5039123353" evidence="2">
    <location>
        <begin position="23"/>
        <end position="85"/>
    </location>
</feature>
<sequence>MKCRGAAMIFVSQWLVATTHLADAAAAGDAAATPAPDIRARAAAVPAILFNGLLMWFLLNVLISDFSEVFRTAGLRRHGTAWIGR</sequence>
<protein>
    <submittedName>
        <fullName evidence="3">Uncharacterized protein</fullName>
    </submittedName>
</protein>
<keyword evidence="1" id="KW-1133">Transmembrane helix</keyword>
<keyword evidence="2" id="KW-0732">Signal</keyword>
<reference evidence="3" key="1">
    <citation type="submission" date="2021-01" db="EMBL/GenBank/DDBJ databases">
        <title>Whole genome shotgun sequence of Planobispora takensis NBRC 109077.</title>
        <authorList>
            <person name="Komaki H."/>
            <person name="Tamura T."/>
        </authorList>
    </citation>
    <scope>NUCLEOTIDE SEQUENCE</scope>
    <source>
        <strain evidence="3">NBRC 109077</strain>
    </source>
</reference>
<gene>
    <name evidence="3" type="ORF">Pta02_23570</name>
</gene>
<evidence type="ECO:0000256" key="1">
    <source>
        <dbReference type="SAM" id="Phobius"/>
    </source>
</evidence>
<evidence type="ECO:0000313" key="4">
    <source>
        <dbReference type="Proteomes" id="UP000634476"/>
    </source>
</evidence>
<organism evidence="3 4">
    <name type="scientific">Planobispora takensis</name>
    <dbReference type="NCBI Taxonomy" id="1367882"/>
    <lineage>
        <taxon>Bacteria</taxon>
        <taxon>Bacillati</taxon>
        <taxon>Actinomycetota</taxon>
        <taxon>Actinomycetes</taxon>
        <taxon>Streptosporangiales</taxon>
        <taxon>Streptosporangiaceae</taxon>
        <taxon>Planobispora</taxon>
    </lineage>
</organism>
<evidence type="ECO:0000256" key="2">
    <source>
        <dbReference type="SAM" id="SignalP"/>
    </source>
</evidence>
<keyword evidence="4" id="KW-1185">Reference proteome</keyword>
<accession>A0A8J3T3F5</accession>